<organism evidence="1 2">
    <name type="scientific">Pleurodeles waltl</name>
    <name type="common">Iberian ribbed newt</name>
    <dbReference type="NCBI Taxonomy" id="8319"/>
    <lineage>
        <taxon>Eukaryota</taxon>
        <taxon>Metazoa</taxon>
        <taxon>Chordata</taxon>
        <taxon>Craniata</taxon>
        <taxon>Vertebrata</taxon>
        <taxon>Euteleostomi</taxon>
        <taxon>Amphibia</taxon>
        <taxon>Batrachia</taxon>
        <taxon>Caudata</taxon>
        <taxon>Salamandroidea</taxon>
        <taxon>Salamandridae</taxon>
        <taxon>Pleurodelinae</taxon>
        <taxon>Pleurodeles</taxon>
    </lineage>
</organism>
<accession>A0AAV7UD18</accession>
<gene>
    <name evidence="1" type="ORF">NDU88_003337</name>
</gene>
<dbReference type="Proteomes" id="UP001066276">
    <property type="component" value="Chromosome 3_1"/>
</dbReference>
<comment type="caution">
    <text evidence="1">The sequence shown here is derived from an EMBL/GenBank/DDBJ whole genome shotgun (WGS) entry which is preliminary data.</text>
</comment>
<dbReference type="AlphaFoldDB" id="A0AAV7UD18"/>
<reference evidence="1" key="1">
    <citation type="journal article" date="2022" name="bioRxiv">
        <title>Sequencing and chromosome-scale assembly of the giantPleurodeles waltlgenome.</title>
        <authorList>
            <person name="Brown T."/>
            <person name="Elewa A."/>
            <person name="Iarovenko S."/>
            <person name="Subramanian E."/>
            <person name="Araus A.J."/>
            <person name="Petzold A."/>
            <person name="Susuki M."/>
            <person name="Suzuki K.-i.T."/>
            <person name="Hayashi T."/>
            <person name="Toyoda A."/>
            <person name="Oliveira C."/>
            <person name="Osipova E."/>
            <person name="Leigh N.D."/>
            <person name="Simon A."/>
            <person name="Yun M.H."/>
        </authorList>
    </citation>
    <scope>NUCLEOTIDE SEQUENCE</scope>
    <source>
        <strain evidence="1">20211129_DDA</strain>
        <tissue evidence="1">Liver</tissue>
    </source>
</reference>
<name>A0AAV7UD18_PLEWA</name>
<proteinExistence type="predicted"/>
<protein>
    <recommendedName>
        <fullName evidence="3">Prepronociceptin</fullName>
    </recommendedName>
</protein>
<evidence type="ECO:0008006" key="3">
    <source>
        <dbReference type="Google" id="ProtNLM"/>
    </source>
</evidence>
<evidence type="ECO:0000313" key="1">
    <source>
        <dbReference type="EMBL" id="KAJ1186556.1"/>
    </source>
</evidence>
<keyword evidence="2" id="KW-1185">Reference proteome</keyword>
<sequence>MERSQVAPDALSNWAQRAICMLGNANPYISLERRKSLLLKIDPKLSSLATKEEAPDADGLLFGDSFIKEMSSYVSAFTSLDKAYSSMKKNLSQRVFGRAGKGRGRFAGQYSSREQSLIRGFFNKGTQQEFYQEYKPQFYP</sequence>
<evidence type="ECO:0000313" key="2">
    <source>
        <dbReference type="Proteomes" id="UP001066276"/>
    </source>
</evidence>
<dbReference type="EMBL" id="JANPWB010000005">
    <property type="protein sequence ID" value="KAJ1186556.1"/>
    <property type="molecule type" value="Genomic_DNA"/>
</dbReference>